<evidence type="ECO:0000256" key="2">
    <source>
        <dbReference type="SAM" id="Phobius"/>
    </source>
</evidence>
<dbReference type="PANTHER" id="PTHR43037">
    <property type="entry name" value="UNNAMED PRODUCT-RELATED"/>
    <property type="match status" value="1"/>
</dbReference>
<evidence type="ECO:0000313" key="5">
    <source>
        <dbReference type="Proteomes" id="UP000010798"/>
    </source>
</evidence>
<keyword evidence="2" id="KW-0812">Transmembrane</keyword>
<dbReference type="PANTHER" id="PTHR43037:SF1">
    <property type="entry name" value="BLL1128 PROTEIN"/>
    <property type="match status" value="1"/>
</dbReference>
<dbReference type="SUPFAM" id="SSF53474">
    <property type="entry name" value="alpha/beta-Hydrolases"/>
    <property type="match status" value="1"/>
</dbReference>
<accession>L0DKX1</accession>
<keyword evidence="1" id="KW-0732">Signal</keyword>
<dbReference type="eggNOG" id="COG4099">
    <property type="taxonomic scope" value="Bacteria"/>
</dbReference>
<dbReference type="OrthoDB" id="9764953at2"/>
<dbReference type="Proteomes" id="UP000010798">
    <property type="component" value="Chromosome"/>
</dbReference>
<protein>
    <submittedName>
        <fullName evidence="4">Putative peptidase</fullName>
    </submittedName>
</protein>
<dbReference type="InterPro" id="IPR002925">
    <property type="entry name" value="Dienelactn_hydro"/>
</dbReference>
<dbReference type="Pfam" id="PF01738">
    <property type="entry name" value="DLH"/>
    <property type="match status" value="1"/>
</dbReference>
<dbReference type="GO" id="GO:0016787">
    <property type="term" value="F:hydrolase activity"/>
    <property type="evidence" value="ECO:0007669"/>
    <property type="project" value="InterPro"/>
</dbReference>
<proteinExistence type="predicted"/>
<name>L0DKX1_SINAD</name>
<keyword evidence="2" id="KW-1133">Transmembrane helix</keyword>
<feature type="transmembrane region" description="Helical" evidence="2">
    <location>
        <begin position="92"/>
        <end position="116"/>
    </location>
</feature>
<dbReference type="Gene3D" id="3.40.50.1820">
    <property type="entry name" value="alpha/beta hydrolase"/>
    <property type="match status" value="1"/>
</dbReference>
<dbReference type="InterPro" id="IPR050955">
    <property type="entry name" value="Plant_Biomass_Hydrol_Est"/>
</dbReference>
<dbReference type="EMBL" id="CP003364">
    <property type="protein sequence ID" value="AGA29475.1"/>
    <property type="molecule type" value="Genomic_DNA"/>
</dbReference>
<sequence length="386" mass="41466">MILERPHRWPFVPTALGLLILAAGAADGHALAASSGDTDWFLLARAEVELYGGLWLLGGLSPQWTRRVALAVFLAVILTDITGVFTDSPTRYAWGRVAVGLWGILCGDLLVVSALLRWRPAPDQAAWVDIRPGRMAGTALLAVALGVAIDESRVGQNAIVVTAPSGGLSSGPGLDYLVYLPRGYKRSPERWPLILALHGAGAVGRDIDRVKAEGLPQRLERGGEIPFIVVAPLSPGRGWDVEGLNALLDEVLGQYRVDTDRVYLTGLSMGGYGTWALAAAHPERFAAIAPICGGGDIAWASSLRGVPTWGFHGAEDRIVPLAESQTMARALEAAGGEVRLTIYPGVGHDAWTTTYREPRLYDWFLAHRRRPRGFDGKTSANPTFTP</sequence>
<keyword evidence="5" id="KW-1185">Reference proteome</keyword>
<reference evidence="4 5" key="1">
    <citation type="submission" date="2012-02" db="EMBL/GenBank/DDBJ databases">
        <title>Complete sequence of chromosome of Singulisphaera acidiphila DSM 18658.</title>
        <authorList>
            <consortium name="US DOE Joint Genome Institute (JGI-PGF)"/>
            <person name="Lucas S."/>
            <person name="Copeland A."/>
            <person name="Lapidus A."/>
            <person name="Glavina del Rio T."/>
            <person name="Dalin E."/>
            <person name="Tice H."/>
            <person name="Bruce D."/>
            <person name="Goodwin L."/>
            <person name="Pitluck S."/>
            <person name="Peters L."/>
            <person name="Ovchinnikova G."/>
            <person name="Chertkov O."/>
            <person name="Kyrpides N."/>
            <person name="Mavromatis K."/>
            <person name="Ivanova N."/>
            <person name="Brettin T."/>
            <person name="Detter J.C."/>
            <person name="Han C."/>
            <person name="Larimer F."/>
            <person name="Land M."/>
            <person name="Hauser L."/>
            <person name="Markowitz V."/>
            <person name="Cheng J.-F."/>
            <person name="Hugenholtz P."/>
            <person name="Woyke T."/>
            <person name="Wu D."/>
            <person name="Tindall B."/>
            <person name="Pomrenke H."/>
            <person name="Brambilla E."/>
            <person name="Klenk H.-P."/>
            <person name="Eisen J.A."/>
        </authorList>
    </citation>
    <scope>NUCLEOTIDE SEQUENCE [LARGE SCALE GENOMIC DNA]</scope>
    <source>
        <strain evidence="5">ATCC BAA-1392 / DSM 18658 / VKM B-2454 / MOB10</strain>
    </source>
</reference>
<dbReference type="HOGENOM" id="CLU_715515_0_0_0"/>
<gene>
    <name evidence="4" type="ordered locus">Sinac_5325</name>
</gene>
<dbReference type="AlphaFoldDB" id="L0DKX1"/>
<dbReference type="InterPro" id="IPR029058">
    <property type="entry name" value="AB_hydrolase_fold"/>
</dbReference>
<dbReference type="KEGG" id="saci:Sinac_5325"/>
<evidence type="ECO:0000313" key="4">
    <source>
        <dbReference type="EMBL" id="AGA29475.1"/>
    </source>
</evidence>
<dbReference type="STRING" id="886293.Sinac_5325"/>
<evidence type="ECO:0000256" key="1">
    <source>
        <dbReference type="ARBA" id="ARBA00022729"/>
    </source>
</evidence>
<evidence type="ECO:0000259" key="3">
    <source>
        <dbReference type="Pfam" id="PF01738"/>
    </source>
</evidence>
<organism evidence="4 5">
    <name type="scientific">Singulisphaera acidiphila (strain ATCC BAA-1392 / DSM 18658 / VKM B-2454 / MOB10)</name>
    <dbReference type="NCBI Taxonomy" id="886293"/>
    <lineage>
        <taxon>Bacteria</taxon>
        <taxon>Pseudomonadati</taxon>
        <taxon>Planctomycetota</taxon>
        <taxon>Planctomycetia</taxon>
        <taxon>Isosphaerales</taxon>
        <taxon>Isosphaeraceae</taxon>
        <taxon>Singulisphaera</taxon>
    </lineage>
</organism>
<keyword evidence="2" id="KW-0472">Membrane</keyword>
<feature type="domain" description="Dienelactone hydrolase" evidence="3">
    <location>
        <begin position="244"/>
        <end position="348"/>
    </location>
</feature>
<feature type="transmembrane region" description="Helical" evidence="2">
    <location>
        <begin position="68"/>
        <end position="86"/>
    </location>
</feature>